<gene>
    <name evidence="1" type="ORF">SAY86_029061</name>
</gene>
<keyword evidence="2" id="KW-1185">Reference proteome</keyword>
<dbReference type="Proteomes" id="UP001346149">
    <property type="component" value="Unassembled WGS sequence"/>
</dbReference>
<reference evidence="1 2" key="1">
    <citation type="journal article" date="2023" name="Hortic Res">
        <title>Pangenome of water caltrop reveals structural variations and asymmetric subgenome divergence after allopolyploidization.</title>
        <authorList>
            <person name="Zhang X."/>
            <person name="Chen Y."/>
            <person name="Wang L."/>
            <person name="Yuan Y."/>
            <person name="Fang M."/>
            <person name="Shi L."/>
            <person name="Lu R."/>
            <person name="Comes H.P."/>
            <person name="Ma Y."/>
            <person name="Chen Y."/>
            <person name="Huang G."/>
            <person name="Zhou Y."/>
            <person name="Zheng Z."/>
            <person name="Qiu Y."/>
        </authorList>
    </citation>
    <scope>NUCLEOTIDE SEQUENCE [LARGE SCALE GENOMIC DNA]</scope>
    <source>
        <strain evidence="1">F231</strain>
    </source>
</reference>
<comment type="caution">
    <text evidence="1">The sequence shown here is derived from an EMBL/GenBank/DDBJ whole genome shotgun (WGS) entry which is preliminary data.</text>
</comment>
<protein>
    <submittedName>
        <fullName evidence="1">Uncharacterized protein</fullName>
    </submittedName>
</protein>
<evidence type="ECO:0000313" key="1">
    <source>
        <dbReference type="EMBL" id="KAK4796735.1"/>
    </source>
</evidence>
<dbReference type="EMBL" id="JAXQNO010000006">
    <property type="protein sequence ID" value="KAK4796735.1"/>
    <property type="molecule type" value="Genomic_DNA"/>
</dbReference>
<dbReference type="AlphaFoldDB" id="A0AAN7MGE5"/>
<sequence length="135" mass="15145">MVHADDGRPPHRIDPGDVSLTEVGQVHSHPVEDLPVAKAPLIARHSFWRDEELPVVNAIDGPLHRRFFHSPGFQLMGLFPSLYSEPERLRRTGENGIRESPPDSLQETSCDVTTEVKSYIYPCVIVYSLWICGAS</sequence>
<proteinExistence type="predicted"/>
<accession>A0AAN7MGE5</accession>
<evidence type="ECO:0000313" key="2">
    <source>
        <dbReference type="Proteomes" id="UP001346149"/>
    </source>
</evidence>
<organism evidence="1 2">
    <name type="scientific">Trapa natans</name>
    <name type="common">Water chestnut</name>
    <dbReference type="NCBI Taxonomy" id="22666"/>
    <lineage>
        <taxon>Eukaryota</taxon>
        <taxon>Viridiplantae</taxon>
        <taxon>Streptophyta</taxon>
        <taxon>Embryophyta</taxon>
        <taxon>Tracheophyta</taxon>
        <taxon>Spermatophyta</taxon>
        <taxon>Magnoliopsida</taxon>
        <taxon>eudicotyledons</taxon>
        <taxon>Gunneridae</taxon>
        <taxon>Pentapetalae</taxon>
        <taxon>rosids</taxon>
        <taxon>malvids</taxon>
        <taxon>Myrtales</taxon>
        <taxon>Lythraceae</taxon>
        <taxon>Trapa</taxon>
    </lineage>
</organism>
<name>A0AAN7MGE5_TRANT</name>